<evidence type="ECO:0000313" key="2">
    <source>
        <dbReference type="EMBL" id="KAF3495883.1"/>
    </source>
</evidence>
<dbReference type="EMBL" id="QGKV02002055">
    <property type="protein sequence ID" value="KAF3495883.1"/>
    <property type="molecule type" value="Genomic_DNA"/>
</dbReference>
<dbReference type="Proteomes" id="UP000266723">
    <property type="component" value="Unassembled WGS sequence"/>
</dbReference>
<proteinExistence type="predicted"/>
<feature type="region of interest" description="Disordered" evidence="1">
    <location>
        <begin position="126"/>
        <end position="153"/>
    </location>
</feature>
<reference evidence="2 3" key="1">
    <citation type="journal article" date="2020" name="BMC Genomics">
        <title>Intraspecific diversification of the crop wild relative Brassica cretica Lam. using demographic model selection.</title>
        <authorList>
            <person name="Kioukis A."/>
            <person name="Michalopoulou V.A."/>
            <person name="Briers L."/>
            <person name="Pirintsos S."/>
            <person name="Studholme D.J."/>
            <person name="Pavlidis P."/>
            <person name="Sarris P.F."/>
        </authorList>
    </citation>
    <scope>NUCLEOTIDE SEQUENCE [LARGE SCALE GENOMIC DNA]</scope>
    <source>
        <strain evidence="3">cv. PFS-1207/04</strain>
    </source>
</reference>
<feature type="compositionally biased region" description="Basic and acidic residues" evidence="1">
    <location>
        <begin position="139"/>
        <end position="153"/>
    </location>
</feature>
<accession>A0ABQ7AE05</accession>
<feature type="compositionally biased region" description="Acidic residues" evidence="1">
    <location>
        <begin position="129"/>
        <end position="138"/>
    </location>
</feature>
<keyword evidence="3" id="KW-1185">Reference proteome</keyword>
<name>A0ABQ7AE05_BRACR</name>
<organism evidence="2 3">
    <name type="scientific">Brassica cretica</name>
    <name type="common">Mustard</name>
    <dbReference type="NCBI Taxonomy" id="69181"/>
    <lineage>
        <taxon>Eukaryota</taxon>
        <taxon>Viridiplantae</taxon>
        <taxon>Streptophyta</taxon>
        <taxon>Embryophyta</taxon>
        <taxon>Tracheophyta</taxon>
        <taxon>Spermatophyta</taxon>
        <taxon>Magnoliopsida</taxon>
        <taxon>eudicotyledons</taxon>
        <taxon>Gunneridae</taxon>
        <taxon>Pentapetalae</taxon>
        <taxon>rosids</taxon>
        <taxon>malvids</taxon>
        <taxon>Brassicales</taxon>
        <taxon>Brassicaceae</taxon>
        <taxon>Brassiceae</taxon>
        <taxon>Brassica</taxon>
    </lineage>
</organism>
<gene>
    <name evidence="2" type="ORF">DY000_02056084</name>
</gene>
<sequence length="153" mass="17263">MLNNNVSVQSGTGYKPPSHARSEWLRAVIRPLPREEGERCSVKPASHLFRNLLSQAFAQQTRFTFGLDWASQNLLQQIRPVGRANVPPSQCPHIGQKPLLLSSDISLPTRPWHFAYAAAISPQLHESVETDGDDQSEQDDLHTKLISNKEFRR</sequence>
<protein>
    <submittedName>
        <fullName evidence="2">Uncharacterized protein</fullName>
    </submittedName>
</protein>
<evidence type="ECO:0000313" key="3">
    <source>
        <dbReference type="Proteomes" id="UP000266723"/>
    </source>
</evidence>
<evidence type="ECO:0000256" key="1">
    <source>
        <dbReference type="SAM" id="MobiDB-lite"/>
    </source>
</evidence>
<comment type="caution">
    <text evidence="2">The sequence shown here is derived from an EMBL/GenBank/DDBJ whole genome shotgun (WGS) entry which is preliminary data.</text>
</comment>